<dbReference type="Pfam" id="PF05621">
    <property type="entry name" value="TniB"/>
    <property type="match status" value="1"/>
</dbReference>
<organism evidence="1 2">
    <name type="scientific">Acinetobacter junii</name>
    <dbReference type="NCBI Taxonomy" id="40215"/>
    <lineage>
        <taxon>Bacteria</taxon>
        <taxon>Pseudomonadati</taxon>
        <taxon>Pseudomonadota</taxon>
        <taxon>Gammaproteobacteria</taxon>
        <taxon>Moraxellales</taxon>
        <taxon>Moraxellaceae</taxon>
        <taxon>Acinetobacter</taxon>
    </lineage>
</organism>
<accession>A0AAW5R410</accession>
<protein>
    <submittedName>
        <fullName evidence="1">TniB family NTP-binding protein</fullName>
    </submittedName>
</protein>
<evidence type="ECO:0000313" key="2">
    <source>
        <dbReference type="Proteomes" id="UP001208534"/>
    </source>
</evidence>
<dbReference type="AlphaFoldDB" id="A0AAW5R410"/>
<reference evidence="1" key="1">
    <citation type="submission" date="2021-06" db="EMBL/GenBank/DDBJ databases">
        <title>Propagation of a rapidly emergent carbapenem-resistant Acinetobacter baumannii lineage by various extra-hospital transmission networks.</title>
        <authorList>
            <person name="Calix J."/>
        </authorList>
    </citation>
    <scope>NUCLEOTIDE SEQUENCE</scope>
    <source>
        <strain evidence="1">WU_MDCI_Aw63</strain>
    </source>
</reference>
<evidence type="ECO:0000313" key="1">
    <source>
        <dbReference type="EMBL" id="MCU4395413.1"/>
    </source>
</evidence>
<sequence length="297" mass="34199">MLDEYQHVHEKFRHIIFLSEKERLEFLDEPRWIGYSTANTIIDNLQGLMNKVKRPRMPNLLIIGDSNNGKTTLINHFSKKFGITYLNDNQDAVIPIVTIQAPPSANEKELYITLIEFFGLPYRSTKSSVDLRYQVLHAFRELNVKMLIIDEIHSLLTGTPRQQRQIMNTIKLICNELQIPIVGVGTKDAIRVLHTDPQHASRFDVAEIPLWSNNNDFKKLLGSFEKILPLKKASNLQNTELATQIHHISEGNFGNIHRLLVECTSDAIKQGEEFITLNNIKDKSWLRPTQGLRKIIK</sequence>
<dbReference type="RefSeq" id="WP_151711606.1">
    <property type="nucleotide sequence ID" value="NZ_BKFZ01000086.1"/>
</dbReference>
<dbReference type="Gene3D" id="3.40.50.300">
    <property type="entry name" value="P-loop containing nucleotide triphosphate hydrolases"/>
    <property type="match status" value="1"/>
</dbReference>
<name>A0AAW5R410_ACIJU</name>
<dbReference type="Proteomes" id="UP001208534">
    <property type="component" value="Unassembled WGS sequence"/>
</dbReference>
<dbReference type="InterPro" id="IPR008868">
    <property type="entry name" value="TniB"/>
</dbReference>
<proteinExistence type="predicted"/>
<dbReference type="InterPro" id="IPR027417">
    <property type="entry name" value="P-loop_NTPase"/>
</dbReference>
<dbReference type="SUPFAM" id="SSF52540">
    <property type="entry name" value="P-loop containing nucleoside triphosphate hydrolases"/>
    <property type="match status" value="1"/>
</dbReference>
<gene>
    <name evidence="1" type="ORF">KTH64_00135</name>
</gene>
<dbReference type="EMBL" id="JAHPRE010000001">
    <property type="protein sequence ID" value="MCU4395413.1"/>
    <property type="molecule type" value="Genomic_DNA"/>
</dbReference>
<comment type="caution">
    <text evidence="1">The sequence shown here is derived from an EMBL/GenBank/DDBJ whole genome shotgun (WGS) entry which is preliminary data.</text>
</comment>